<dbReference type="AlphaFoldDB" id="A0A418MEH7"/>
<keyword evidence="2 4" id="KW-0479">Metal-binding</keyword>
<dbReference type="GO" id="GO:0009055">
    <property type="term" value="F:electron transfer activity"/>
    <property type="evidence" value="ECO:0007669"/>
    <property type="project" value="InterPro"/>
</dbReference>
<evidence type="ECO:0000256" key="4">
    <source>
        <dbReference type="PROSITE-ProRule" id="PRU00433"/>
    </source>
</evidence>
<dbReference type="Pfam" id="PF00034">
    <property type="entry name" value="Cytochrom_C"/>
    <property type="match status" value="1"/>
</dbReference>
<dbReference type="RefSeq" id="WP_119667051.1">
    <property type="nucleotide sequence ID" value="NZ_QXED01000002.1"/>
</dbReference>
<reference evidence="6 7" key="1">
    <citation type="submission" date="2018-08" db="EMBL/GenBank/DDBJ databases">
        <title>Fibrisoma montanum sp. nov., isolated from Danxia mountain soil.</title>
        <authorList>
            <person name="Huang Y."/>
        </authorList>
    </citation>
    <scope>NUCLEOTIDE SEQUENCE [LARGE SCALE GENOMIC DNA]</scope>
    <source>
        <strain evidence="6 7">HYT19</strain>
    </source>
</reference>
<dbReference type="OrthoDB" id="9809720at2"/>
<dbReference type="GO" id="GO:0020037">
    <property type="term" value="F:heme binding"/>
    <property type="evidence" value="ECO:0007669"/>
    <property type="project" value="InterPro"/>
</dbReference>
<dbReference type="Gene3D" id="1.10.760.10">
    <property type="entry name" value="Cytochrome c-like domain"/>
    <property type="match status" value="2"/>
</dbReference>
<accession>A0A418MEH7</accession>
<dbReference type="PANTHER" id="PTHR35008:SF8">
    <property type="entry name" value="ALCOHOL DEHYDROGENASE CYTOCHROME C SUBUNIT"/>
    <property type="match status" value="1"/>
</dbReference>
<evidence type="ECO:0000256" key="2">
    <source>
        <dbReference type="ARBA" id="ARBA00022723"/>
    </source>
</evidence>
<protein>
    <submittedName>
        <fullName evidence="6">Cytochrome c</fullName>
    </submittedName>
</protein>
<dbReference type="SUPFAM" id="SSF46626">
    <property type="entry name" value="Cytochrome c"/>
    <property type="match status" value="2"/>
</dbReference>
<feature type="domain" description="Cytochrome c" evidence="5">
    <location>
        <begin position="195"/>
        <end position="310"/>
    </location>
</feature>
<comment type="caution">
    <text evidence="6">The sequence shown here is derived from an EMBL/GenBank/DDBJ whole genome shotgun (WGS) entry which is preliminary data.</text>
</comment>
<evidence type="ECO:0000256" key="1">
    <source>
        <dbReference type="ARBA" id="ARBA00022617"/>
    </source>
</evidence>
<dbReference type="Proteomes" id="UP000283523">
    <property type="component" value="Unassembled WGS sequence"/>
</dbReference>
<proteinExistence type="predicted"/>
<evidence type="ECO:0000313" key="6">
    <source>
        <dbReference type="EMBL" id="RIV25165.1"/>
    </source>
</evidence>
<dbReference type="InterPro" id="IPR036909">
    <property type="entry name" value="Cyt_c-like_dom_sf"/>
</dbReference>
<name>A0A418MEH7_9BACT</name>
<organism evidence="6 7">
    <name type="scientific">Fibrisoma montanum</name>
    <dbReference type="NCBI Taxonomy" id="2305895"/>
    <lineage>
        <taxon>Bacteria</taxon>
        <taxon>Pseudomonadati</taxon>
        <taxon>Bacteroidota</taxon>
        <taxon>Cytophagia</taxon>
        <taxon>Cytophagales</taxon>
        <taxon>Spirosomataceae</taxon>
        <taxon>Fibrisoma</taxon>
    </lineage>
</organism>
<dbReference type="PANTHER" id="PTHR35008">
    <property type="entry name" value="BLL4482 PROTEIN-RELATED"/>
    <property type="match status" value="1"/>
</dbReference>
<sequence length="328" mass="36299">MKTVKKILKRFGQGLLVLLLLIGGFCAYVALTPPRTYDPPVAPDIKVEVTEARIKRGETIAQLQCIACHGDNDNRLTGKHLDDIPPMFGNIYSRNITQDKEKGIGNWTDGQIIYFLRTGIRPNGTTAFMPQYGLMADEDIKSVVAWLRSDRFPVQPSKQEAPPAEYSFVAKMLLWTIIKPGEYPQQTIGLPDTTKSAAVGKYIATAVADCYGCHSADYLDLDKQNPERTKGYFGGGSKFNGEDGKPILSANLTFDDETGIGRKYTKEQFIRAVKHGVRPDGSVLRYPMSPMVALSEKDIAAVYDYLKTVPKVRNDIAGKSAELQLAEK</sequence>
<evidence type="ECO:0000259" key="5">
    <source>
        <dbReference type="PROSITE" id="PS51007"/>
    </source>
</evidence>
<dbReference type="InterPro" id="IPR051459">
    <property type="entry name" value="Cytochrome_c-type_DH"/>
</dbReference>
<evidence type="ECO:0000313" key="7">
    <source>
        <dbReference type="Proteomes" id="UP000283523"/>
    </source>
</evidence>
<keyword evidence="1 4" id="KW-0349">Heme</keyword>
<evidence type="ECO:0000256" key="3">
    <source>
        <dbReference type="ARBA" id="ARBA00023004"/>
    </source>
</evidence>
<dbReference type="GO" id="GO:0046872">
    <property type="term" value="F:metal ion binding"/>
    <property type="evidence" value="ECO:0007669"/>
    <property type="project" value="UniProtKB-KW"/>
</dbReference>
<dbReference type="EMBL" id="QXED01000002">
    <property type="protein sequence ID" value="RIV25165.1"/>
    <property type="molecule type" value="Genomic_DNA"/>
</dbReference>
<dbReference type="InterPro" id="IPR009056">
    <property type="entry name" value="Cyt_c-like_dom"/>
</dbReference>
<dbReference type="PROSITE" id="PS51007">
    <property type="entry name" value="CYTC"/>
    <property type="match status" value="2"/>
</dbReference>
<gene>
    <name evidence="6" type="ORF">DYU11_07580</name>
</gene>
<keyword evidence="7" id="KW-1185">Reference proteome</keyword>
<keyword evidence="3 4" id="KW-0408">Iron</keyword>
<feature type="domain" description="Cytochrome c" evidence="5">
    <location>
        <begin position="52"/>
        <end position="151"/>
    </location>
</feature>